<feature type="domain" description="Ig-like" evidence="8">
    <location>
        <begin position="345"/>
        <end position="424"/>
    </location>
</feature>
<feature type="signal peptide" evidence="7">
    <location>
        <begin position="1"/>
        <end position="26"/>
    </location>
</feature>
<feature type="domain" description="Ig-like" evidence="8">
    <location>
        <begin position="431"/>
        <end position="515"/>
    </location>
</feature>
<dbReference type="Pfam" id="PF08205">
    <property type="entry name" value="C2-set_2"/>
    <property type="match status" value="1"/>
</dbReference>
<feature type="domain" description="Ig-like" evidence="8">
    <location>
        <begin position="26"/>
        <end position="140"/>
    </location>
</feature>
<dbReference type="CDD" id="cd00096">
    <property type="entry name" value="Ig"/>
    <property type="match status" value="1"/>
</dbReference>
<feature type="domain" description="Ig-like" evidence="8">
    <location>
        <begin position="256"/>
        <end position="338"/>
    </location>
</feature>
<dbReference type="PANTHER" id="PTHR45889">
    <property type="entry name" value="IG-LIKE DOMAIN-CONTAINING PROTEIN"/>
    <property type="match status" value="1"/>
</dbReference>
<keyword evidence="2 6" id="KW-0812">Transmembrane</keyword>
<dbReference type="InterPro" id="IPR036179">
    <property type="entry name" value="Ig-like_dom_sf"/>
</dbReference>
<feature type="chain" id="PRO_5043631653" description="Ig-like domain-containing protein" evidence="7">
    <location>
        <begin position="27"/>
        <end position="636"/>
    </location>
</feature>
<dbReference type="PANTHER" id="PTHR45889:SF3">
    <property type="entry name" value="CELL ADHESION MOLECULE 4"/>
    <property type="match status" value="1"/>
</dbReference>
<keyword evidence="4 6" id="KW-0472">Membrane</keyword>
<dbReference type="SUPFAM" id="SSF48726">
    <property type="entry name" value="Immunoglobulin"/>
    <property type="match status" value="5"/>
</dbReference>
<dbReference type="EMBL" id="JBBPFD010000021">
    <property type="protein sequence ID" value="KAK7882118.1"/>
    <property type="molecule type" value="Genomic_DNA"/>
</dbReference>
<dbReference type="PROSITE" id="PS50835">
    <property type="entry name" value="IG_LIKE"/>
    <property type="match status" value="5"/>
</dbReference>
<name>A0AAW0MUP0_9GOBI</name>
<comment type="caution">
    <text evidence="9">The sequence shown here is derived from an EMBL/GenBank/DDBJ whole genome shotgun (WGS) entry which is preliminary data.</text>
</comment>
<evidence type="ECO:0000256" key="7">
    <source>
        <dbReference type="SAM" id="SignalP"/>
    </source>
</evidence>
<dbReference type="GO" id="GO:0035020">
    <property type="term" value="P:regulation of Rac protein signal transduction"/>
    <property type="evidence" value="ECO:0007669"/>
    <property type="project" value="TreeGrafter"/>
</dbReference>
<dbReference type="InterPro" id="IPR013162">
    <property type="entry name" value="CD80_C2-set"/>
</dbReference>
<dbReference type="Pfam" id="PF13895">
    <property type="entry name" value="Ig_2"/>
    <property type="match status" value="1"/>
</dbReference>
<evidence type="ECO:0000256" key="5">
    <source>
        <dbReference type="ARBA" id="ARBA00023157"/>
    </source>
</evidence>
<evidence type="ECO:0000256" key="3">
    <source>
        <dbReference type="ARBA" id="ARBA00022989"/>
    </source>
</evidence>
<evidence type="ECO:0000313" key="9">
    <source>
        <dbReference type="EMBL" id="KAK7882118.1"/>
    </source>
</evidence>
<proteinExistence type="predicted"/>
<dbReference type="Proteomes" id="UP001460270">
    <property type="component" value="Unassembled WGS sequence"/>
</dbReference>
<evidence type="ECO:0000256" key="4">
    <source>
        <dbReference type="ARBA" id="ARBA00023136"/>
    </source>
</evidence>
<dbReference type="GO" id="GO:0044291">
    <property type="term" value="C:cell-cell contact zone"/>
    <property type="evidence" value="ECO:0007669"/>
    <property type="project" value="TreeGrafter"/>
</dbReference>
<comment type="subcellular location">
    <subcellularLocation>
        <location evidence="1">Membrane</location>
        <topology evidence="1">Single-pass membrane protein</topology>
    </subcellularLocation>
</comment>
<feature type="transmembrane region" description="Helical" evidence="6">
    <location>
        <begin position="562"/>
        <end position="585"/>
    </location>
</feature>
<evidence type="ECO:0000313" key="10">
    <source>
        <dbReference type="Proteomes" id="UP001460270"/>
    </source>
</evidence>
<evidence type="ECO:0000256" key="6">
    <source>
        <dbReference type="SAM" id="Phobius"/>
    </source>
</evidence>
<dbReference type="Pfam" id="PF07686">
    <property type="entry name" value="V-set"/>
    <property type="match status" value="1"/>
</dbReference>
<dbReference type="SMART" id="SM00408">
    <property type="entry name" value="IGc2"/>
    <property type="match status" value="3"/>
</dbReference>
<dbReference type="Pfam" id="PF07679">
    <property type="entry name" value="I-set"/>
    <property type="match status" value="1"/>
</dbReference>
<protein>
    <recommendedName>
        <fullName evidence="8">Ig-like domain-containing protein</fullName>
    </recommendedName>
</protein>
<dbReference type="InterPro" id="IPR003599">
    <property type="entry name" value="Ig_sub"/>
</dbReference>
<dbReference type="InterPro" id="IPR007110">
    <property type="entry name" value="Ig-like_dom"/>
</dbReference>
<sequence>MAARDIGSSLLVVGLLLFFHTWGASAAVEVNMEDRVDVNLGDTAHITCLFSTEDGIGGNIIQWFYVTRTGEKQRIYYLETGMSYAEKGTPFSDRISVNGTGAPGEVVLTINDVQLKDELEFICIVKSLTDGTAEGRTRLRVFQSPAKPTIVGAQQGIQEGILSTIGTCEVKNGYPKPNITWYKDNTPIRSVRDEVNVVPSIITEYNGLYSVKSELSMKVVKADADSLFYCEITYMTFGGGILMAETNPINITVFYPHTTLKMWVESPKGKIKQGDTVEIHCSGDGNNPFTEFTINGPENLSSVTNKLVLQNVTRLNSGEYLCTSLDMETFEEITENITIFVNYLEDVVIKPEKIIEVPQGEETRATCNAMSSLHTQIAWFKDGEQVAKGPTLVLPNATFGAAGTYVCVVTAQEVEGVETSGALRVHVQGQPDIQTPGNTEMEESVDSTVDLSCYVQGYPYPTVTWSTSEGKILPAASETETDDGVLSKASVKVTGDIIVFCNATNSLGEDSVAFSIKAIIHTTPETTTSPTVSPTTTVTTVSPVKPETAIPPEKVEKEGSGVIIAVIIICILLLAILGSVLYFLYKKGKICGRSGKQDLAKGKSGKDNIVVEMKSDNTEEAVLLGVNGEKQASNYQ</sequence>
<dbReference type="InterPro" id="IPR003598">
    <property type="entry name" value="Ig_sub2"/>
</dbReference>
<organism evidence="9 10">
    <name type="scientific">Mugilogobius chulae</name>
    <name type="common">yellowstripe goby</name>
    <dbReference type="NCBI Taxonomy" id="88201"/>
    <lineage>
        <taxon>Eukaryota</taxon>
        <taxon>Metazoa</taxon>
        <taxon>Chordata</taxon>
        <taxon>Craniata</taxon>
        <taxon>Vertebrata</taxon>
        <taxon>Euteleostomi</taxon>
        <taxon>Actinopterygii</taxon>
        <taxon>Neopterygii</taxon>
        <taxon>Teleostei</taxon>
        <taxon>Neoteleostei</taxon>
        <taxon>Acanthomorphata</taxon>
        <taxon>Gobiaria</taxon>
        <taxon>Gobiiformes</taxon>
        <taxon>Gobioidei</taxon>
        <taxon>Gobiidae</taxon>
        <taxon>Gobionellinae</taxon>
        <taxon>Mugilogobius</taxon>
    </lineage>
</organism>
<keyword evidence="5" id="KW-1015">Disulfide bond</keyword>
<dbReference type="AlphaFoldDB" id="A0AAW0MUP0"/>
<dbReference type="SMART" id="SM00409">
    <property type="entry name" value="IG"/>
    <property type="match status" value="5"/>
</dbReference>
<dbReference type="InterPro" id="IPR013098">
    <property type="entry name" value="Ig_I-set"/>
</dbReference>
<dbReference type="InterPro" id="IPR013106">
    <property type="entry name" value="Ig_V-set"/>
</dbReference>
<feature type="domain" description="Ig-like" evidence="8">
    <location>
        <begin position="148"/>
        <end position="250"/>
    </location>
</feature>
<keyword evidence="3 6" id="KW-1133">Transmembrane helix</keyword>
<evidence type="ECO:0000256" key="1">
    <source>
        <dbReference type="ARBA" id="ARBA00004167"/>
    </source>
</evidence>
<evidence type="ECO:0000259" key="8">
    <source>
        <dbReference type="PROSITE" id="PS50835"/>
    </source>
</evidence>
<dbReference type="GO" id="GO:0061041">
    <property type="term" value="P:regulation of wound healing"/>
    <property type="evidence" value="ECO:0007669"/>
    <property type="project" value="TreeGrafter"/>
</dbReference>
<dbReference type="GO" id="GO:0043184">
    <property type="term" value="F:vascular endothelial growth factor receptor 2 binding"/>
    <property type="evidence" value="ECO:0007669"/>
    <property type="project" value="TreeGrafter"/>
</dbReference>
<dbReference type="InterPro" id="IPR013783">
    <property type="entry name" value="Ig-like_fold"/>
</dbReference>
<dbReference type="Gene3D" id="2.60.40.10">
    <property type="entry name" value="Immunoglobulins"/>
    <property type="match status" value="5"/>
</dbReference>
<evidence type="ECO:0000256" key="2">
    <source>
        <dbReference type="ARBA" id="ARBA00022692"/>
    </source>
</evidence>
<reference evidence="10" key="1">
    <citation type="submission" date="2024-04" db="EMBL/GenBank/DDBJ databases">
        <title>Salinicola lusitanus LLJ914,a marine bacterium isolated from the Okinawa Trough.</title>
        <authorList>
            <person name="Li J."/>
        </authorList>
    </citation>
    <scope>NUCLEOTIDE SEQUENCE [LARGE SCALE GENOMIC DNA]</scope>
</reference>
<keyword evidence="10" id="KW-1185">Reference proteome</keyword>
<dbReference type="GO" id="GO:0016020">
    <property type="term" value="C:membrane"/>
    <property type="evidence" value="ECO:0007669"/>
    <property type="project" value="UniProtKB-SubCell"/>
</dbReference>
<keyword evidence="7" id="KW-0732">Signal</keyword>
<accession>A0AAW0MUP0</accession>
<gene>
    <name evidence="9" type="ORF">WMY93_028292</name>
</gene>
<dbReference type="GO" id="GO:0007156">
    <property type="term" value="P:homophilic cell adhesion via plasma membrane adhesion molecules"/>
    <property type="evidence" value="ECO:0007669"/>
    <property type="project" value="TreeGrafter"/>
</dbReference>